<evidence type="ECO:0008006" key="5">
    <source>
        <dbReference type="Google" id="ProtNLM"/>
    </source>
</evidence>
<feature type="domain" description="DUF1254" evidence="2">
    <location>
        <begin position="43"/>
        <end position="171"/>
    </location>
</feature>
<organism evidence="3 4">
    <name type="scientific">Rhodococcus qingshengii</name>
    <dbReference type="NCBI Taxonomy" id="334542"/>
    <lineage>
        <taxon>Bacteria</taxon>
        <taxon>Bacillati</taxon>
        <taxon>Actinomycetota</taxon>
        <taxon>Actinomycetes</taxon>
        <taxon>Mycobacteriales</taxon>
        <taxon>Nocardiaceae</taxon>
        <taxon>Rhodococcus</taxon>
        <taxon>Rhodococcus erythropolis group</taxon>
    </lineage>
</organism>
<evidence type="ECO:0000313" key="3">
    <source>
        <dbReference type="EMBL" id="PCK28405.1"/>
    </source>
</evidence>
<dbReference type="Pfam" id="PF06863">
    <property type="entry name" value="DUF1254"/>
    <property type="match status" value="1"/>
</dbReference>
<dbReference type="InterPro" id="IPR037049">
    <property type="entry name" value="DUF1214_C_sf"/>
</dbReference>
<dbReference type="Gene3D" id="2.60.40.1610">
    <property type="entry name" value="Domain of unknown function DUF1254"/>
    <property type="match status" value="1"/>
</dbReference>
<gene>
    <name evidence="3" type="ORF">CHR55_03430</name>
</gene>
<name>A0A2A5JFR3_RHOSG</name>
<feature type="domain" description="DUF1214" evidence="1">
    <location>
        <begin position="325"/>
        <end position="433"/>
    </location>
</feature>
<protein>
    <recommendedName>
        <fullName evidence="5">DUF1254 domain-containing protein</fullName>
    </recommendedName>
</protein>
<dbReference type="InterPro" id="IPR010679">
    <property type="entry name" value="DUF1254"/>
</dbReference>
<dbReference type="AlphaFoldDB" id="A0A2A5JFR3"/>
<dbReference type="PANTHER" id="PTHR36509">
    <property type="entry name" value="BLL3101 PROTEIN"/>
    <property type="match status" value="1"/>
</dbReference>
<dbReference type="InterPro" id="IPR037050">
    <property type="entry name" value="DUF1254_sf"/>
</dbReference>
<evidence type="ECO:0000313" key="4">
    <source>
        <dbReference type="Proteomes" id="UP000230886"/>
    </source>
</evidence>
<accession>A0A2A5JFR3</accession>
<dbReference type="EMBL" id="NOVD01000002">
    <property type="protein sequence ID" value="PCK28405.1"/>
    <property type="molecule type" value="Genomic_DNA"/>
</dbReference>
<reference evidence="3 4" key="1">
    <citation type="submission" date="2017-07" db="EMBL/GenBank/DDBJ databases">
        <title>Draft sequence of Rhodococcus enclensis 23b-28.</title>
        <authorList>
            <person name="Besaury L."/>
            <person name="Sancelme M."/>
            <person name="Amato P."/>
            <person name="Lallement A."/>
            <person name="Delort A.-M."/>
        </authorList>
    </citation>
    <scope>NUCLEOTIDE SEQUENCE [LARGE SCALE GENOMIC DNA]</scope>
    <source>
        <strain evidence="3 4">23b-28</strain>
    </source>
</reference>
<dbReference type="Pfam" id="PF06742">
    <property type="entry name" value="DUF1214"/>
    <property type="match status" value="1"/>
</dbReference>
<evidence type="ECO:0000259" key="2">
    <source>
        <dbReference type="Pfam" id="PF06863"/>
    </source>
</evidence>
<comment type="caution">
    <text evidence="3">The sequence shown here is derived from an EMBL/GenBank/DDBJ whole genome shotgun (WGS) entry which is preliminary data.</text>
</comment>
<dbReference type="Gene3D" id="2.60.120.600">
    <property type="entry name" value="Domain of unknown function DUF1214, C-terminal domain"/>
    <property type="match status" value="1"/>
</dbReference>
<dbReference type="InterPro" id="IPR010621">
    <property type="entry name" value="DUF1214"/>
</dbReference>
<dbReference type="Proteomes" id="UP000230886">
    <property type="component" value="Unassembled WGS sequence"/>
</dbReference>
<sequence>MTDTSRTELAAQGYIYGFPLVFNLDQVHRYVHNGVGANPAAPFNTFSHARTLAGPADTFVTINNDTVYSMAQIDLSVGPVALHVPDTDGRYYVLQFVDAWTNNFAYVGHRATGTKSGDFLLVPPTWTGTPADQTTVIRFPTNIASIVGRWACGSDDDLPAVHALQDATTLTVVDSTGNSAGLPVPEPGVSQDLLFLEKLRIWSQAFPPAPRDRELQDSFSPIGIDEPGASPYSSHSAASLSADEAAALADGLTIGEKNLLEALTKGSSPEVNGWKLTFHAFDYNLDYFEVGTIDDSQFKIADPKLRIVERAAAAKGGLWGNHPYEAAYIMTYVDDQGEQLNGTHTYTIRLDPTPPVSAFWSLTMYSVPDFFLVANPVDRYSIGDRTPGIVHDADGALTITISHEEPKDPTAKANWLPAPRGDFRPVLRMYEPSPAVLDQSYVVPAITRSRE</sequence>
<evidence type="ECO:0000259" key="1">
    <source>
        <dbReference type="Pfam" id="PF06742"/>
    </source>
</evidence>
<dbReference type="SUPFAM" id="SSF160935">
    <property type="entry name" value="VPA0735-like"/>
    <property type="match status" value="1"/>
</dbReference>
<dbReference type="RefSeq" id="WP_099696956.1">
    <property type="nucleotide sequence ID" value="NZ_NOVD01000002.1"/>
</dbReference>
<dbReference type="PANTHER" id="PTHR36509:SF2">
    <property type="entry name" value="BLL3101 PROTEIN"/>
    <property type="match status" value="1"/>
</dbReference>
<proteinExistence type="predicted"/>